<evidence type="ECO:0000313" key="2">
    <source>
        <dbReference type="EMBL" id="RAZ69642.1"/>
    </source>
</evidence>
<evidence type="ECO:0000259" key="1">
    <source>
        <dbReference type="Pfam" id="PF13335"/>
    </source>
</evidence>
<comment type="caution">
    <text evidence="2">The sequence shown here is derived from an EMBL/GenBank/DDBJ whole genome shotgun (WGS) entry which is preliminary data.</text>
</comment>
<sequence length="113" mass="12913">MIEETPSATSEQLRKIVTCARNRQRLRYGANYTNAIVPIKLFEEKVSFNAAQLERIESESFRENLSSRSTLKVLRLARTITDVMDEETVSDMALDEALKWKISAATMQSSLLR</sequence>
<dbReference type="AlphaFoldDB" id="A0A365KA48"/>
<dbReference type="OrthoDB" id="9813147at2"/>
<gene>
    <name evidence="2" type="ORF">DP119_03010</name>
</gene>
<name>A0A365KA48_9BACL</name>
<organism evidence="2 3">
    <name type="scientific">Planococcus maitriensis</name>
    <dbReference type="NCBI Taxonomy" id="221799"/>
    <lineage>
        <taxon>Bacteria</taxon>
        <taxon>Bacillati</taxon>
        <taxon>Bacillota</taxon>
        <taxon>Bacilli</taxon>
        <taxon>Bacillales</taxon>
        <taxon>Caryophanaceae</taxon>
        <taxon>Planococcus</taxon>
    </lineage>
</organism>
<protein>
    <recommendedName>
        <fullName evidence="1">Mg chelatase-related protein C-terminal domain-containing protein</fullName>
    </recommendedName>
</protein>
<keyword evidence="3" id="KW-1185">Reference proteome</keyword>
<proteinExistence type="predicted"/>
<dbReference type="Proteomes" id="UP000251869">
    <property type="component" value="Unassembled WGS sequence"/>
</dbReference>
<reference evidence="2 3" key="1">
    <citation type="submission" date="2018-06" db="EMBL/GenBank/DDBJ databases">
        <title>The draft genome sequences of strains SCU63 and S1.</title>
        <authorList>
            <person name="Gan L."/>
        </authorList>
    </citation>
    <scope>NUCLEOTIDE SEQUENCE [LARGE SCALE GENOMIC DNA]</scope>
    <source>
        <strain evidence="2 3">S1</strain>
    </source>
</reference>
<dbReference type="RefSeq" id="WP_112230707.1">
    <property type="nucleotide sequence ID" value="NZ_QLZQ01000001.1"/>
</dbReference>
<feature type="domain" description="Mg chelatase-related protein C-terminal" evidence="1">
    <location>
        <begin position="9"/>
        <end position="100"/>
    </location>
</feature>
<dbReference type="Pfam" id="PF13335">
    <property type="entry name" value="Mg_chelatase_C"/>
    <property type="match status" value="1"/>
</dbReference>
<dbReference type="EMBL" id="QLZQ01000001">
    <property type="protein sequence ID" value="RAZ69642.1"/>
    <property type="molecule type" value="Genomic_DNA"/>
</dbReference>
<accession>A0A365KA48</accession>
<dbReference type="InterPro" id="IPR025158">
    <property type="entry name" value="Mg_chelat-rel_C"/>
</dbReference>
<evidence type="ECO:0000313" key="3">
    <source>
        <dbReference type="Proteomes" id="UP000251869"/>
    </source>
</evidence>